<name>A0AAN5IAE8_9BILA</name>
<keyword evidence="3" id="KW-1185">Reference proteome</keyword>
<organism evidence="2 3">
    <name type="scientific">Pristionchus mayeri</name>
    <dbReference type="NCBI Taxonomy" id="1317129"/>
    <lineage>
        <taxon>Eukaryota</taxon>
        <taxon>Metazoa</taxon>
        <taxon>Ecdysozoa</taxon>
        <taxon>Nematoda</taxon>
        <taxon>Chromadorea</taxon>
        <taxon>Rhabditida</taxon>
        <taxon>Rhabditina</taxon>
        <taxon>Diplogasteromorpha</taxon>
        <taxon>Diplogasteroidea</taxon>
        <taxon>Neodiplogasteridae</taxon>
        <taxon>Pristionchus</taxon>
    </lineage>
</organism>
<feature type="signal peptide" evidence="1">
    <location>
        <begin position="1"/>
        <end position="37"/>
    </location>
</feature>
<evidence type="ECO:0000313" key="2">
    <source>
        <dbReference type="EMBL" id="GMR57015.1"/>
    </source>
</evidence>
<keyword evidence="1" id="KW-0732">Signal</keyword>
<dbReference type="AlphaFoldDB" id="A0AAN5IAE8"/>
<proteinExistence type="predicted"/>
<reference evidence="3" key="1">
    <citation type="submission" date="2022-10" db="EMBL/GenBank/DDBJ databases">
        <title>Genome assembly of Pristionchus species.</title>
        <authorList>
            <person name="Yoshida K."/>
            <person name="Sommer R.J."/>
        </authorList>
    </citation>
    <scope>NUCLEOTIDE SEQUENCE [LARGE SCALE GENOMIC DNA]</scope>
    <source>
        <strain evidence="3">RS5460</strain>
    </source>
</reference>
<comment type="caution">
    <text evidence="2">The sequence shown here is derived from an EMBL/GenBank/DDBJ whole genome shotgun (WGS) entry which is preliminary data.</text>
</comment>
<evidence type="ECO:0000313" key="3">
    <source>
        <dbReference type="Proteomes" id="UP001328107"/>
    </source>
</evidence>
<sequence>TTSPLPAPSRQSLSLSAMQSLLLSLLVLLSVVLFSQAQNIDEYPAYDSAEQARGVNMMQQGFGMGYRQNRLNTRSLADRIKSLKDDYRKNDYRGAIFG</sequence>
<dbReference type="EMBL" id="BTRK01000006">
    <property type="protein sequence ID" value="GMR57015.1"/>
    <property type="molecule type" value="Genomic_DNA"/>
</dbReference>
<feature type="chain" id="PRO_5043042573" evidence="1">
    <location>
        <begin position="38"/>
        <end position="98"/>
    </location>
</feature>
<gene>
    <name evidence="2" type="ORF">PMAYCL1PPCAC_27210</name>
</gene>
<dbReference type="Proteomes" id="UP001328107">
    <property type="component" value="Unassembled WGS sequence"/>
</dbReference>
<evidence type="ECO:0000256" key="1">
    <source>
        <dbReference type="SAM" id="SignalP"/>
    </source>
</evidence>
<accession>A0AAN5IAE8</accession>
<feature type="non-terminal residue" evidence="2">
    <location>
        <position position="1"/>
    </location>
</feature>
<protein>
    <submittedName>
        <fullName evidence="2">Uncharacterized protein</fullName>
    </submittedName>
</protein>